<dbReference type="EMBL" id="GBRH01162890">
    <property type="protein sequence ID" value="JAE35006.1"/>
    <property type="molecule type" value="Transcribed_RNA"/>
</dbReference>
<proteinExistence type="predicted"/>
<sequence>MFDSIPGRFIPYIINYTKEPFILNEFYNLVDEYHHIPCFIYVGVLVKLAEYVLQNHLYIRIKGDRDKEMAIKFCFKVVKQCIGKSRLSQTS</sequence>
<dbReference type="AlphaFoldDB" id="A0A0A9HJH8"/>
<accession>A0A0A9HJH8</accession>
<protein>
    <submittedName>
        <fullName evidence="1">Uncharacterized protein</fullName>
    </submittedName>
</protein>
<evidence type="ECO:0000313" key="1">
    <source>
        <dbReference type="EMBL" id="JAE35006.1"/>
    </source>
</evidence>
<name>A0A0A9HJH8_ARUDO</name>
<reference evidence="1" key="1">
    <citation type="submission" date="2014-09" db="EMBL/GenBank/DDBJ databases">
        <authorList>
            <person name="Magalhaes I.L.F."/>
            <person name="Oliveira U."/>
            <person name="Santos F.R."/>
            <person name="Vidigal T.H.D.A."/>
            <person name="Brescovit A.D."/>
            <person name="Santos A.J."/>
        </authorList>
    </citation>
    <scope>NUCLEOTIDE SEQUENCE</scope>
    <source>
        <tissue evidence="1">Shoot tissue taken approximately 20 cm above the soil surface</tissue>
    </source>
</reference>
<organism evidence="1">
    <name type="scientific">Arundo donax</name>
    <name type="common">Giant reed</name>
    <name type="synonym">Donax arundinaceus</name>
    <dbReference type="NCBI Taxonomy" id="35708"/>
    <lineage>
        <taxon>Eukaryota</taxon>
        <taxon>Viridiplantae</taxon>
        <taxon>Streptophyta</taxon>
        <taxon>Embryophyta</taxon>
        <taxon>Tracheophyta</taxon>
        <taxon>Spermatophyta</taxon>
        <taxon>Magnoliopsida</taxon>
        <taxon>Liliopsida</taxon>
        <taxon>Poales</taxon>
        <taxon>Poaceae</taxon>
        <taxon>PACMAD clade</taxon>
        <taxon>Arundinoideae</taxon>
        <taxon>Arundineae</taxon>
        <taxon>Arundo</taxon>
    </lineage>
</organism>
<reference evidence="1" key="2">
    <citation type="journal article" date="2015" name="Data Brief">
        <title>Shoot transcriptome of the giant reed, Arundo donax.</title>
        <authorList>
            <person name="Barrero R.A."/>
            <person name="Guerrero F.D."/>
            <person name="Moolhuijzen P."/>
            <person name="Goolsby J.A."/>
            <person name="Tidwell J."/>
            <person name="Bellgard S.E."/>
            <person name="Bellgard M.I."/>
        </authorList>
    </citation>
    <scope>NUCLEOTIDE SEQUENCE</scope>
    <source>
        <tissue evidence="1">Shoot tissue taken approximately 20 cm above the soil surface</tissue>
    </source>
</reference>